<dbReference type="InterPro" id="IPR036631">
    <property type="entry name" value="MGMT_N_sf"/>
</dbReference>
<dbReference type="InterPro" id="IPR036217">
    <property type="entry name" value="MethylDNA_cys_MeTrfase_DNAb"/>
</dbReference>
<evidence type="ECO:0000256" key="2">
    <source>
        <dbReference type="ARBA" id="ARBA00022603"/>
    </source>
</evidence>
<dbReference type="EC" id="2.1.1.63" evidence="8"/>
<dbReference type="Proteomes" id="UP001431776">
    <property type="component" value="Unassembled WGS sequence"/>
</dbReference>
<protein>
    <submittedName>
        <fullName evidence="8">Methylated-DNA--[protein]-cysteine S-methyltransferase</fullName>
        <ecNumber evidence="8">2.1.1.63</ecNumber>
    </submittedName>
</protein>
<keyword evidence="3 8" id="KW-0808">Transferase</keyword>
<dbReference type="EMBL" id="JASCXX010000005">
    <property type="protein sequence ID" value="MDI6448497.1"/>
    <property type="molecule type" value="Genomic_DNA"/>
</dbReference>
<evidence type="ECO:0000256" key="3">
    <source>
        <dbReference type="ARBA" id="ARBA00022679"/>
    </source>
</evidence>
<dbReference type="InterPro" id="IPR014048">
    <property type="entry name" value="MethylDNA_cys_MeTrfase_DNA-bd"/>
</dbReference>
<dbReference type="NCBIfam" id="TIGR00589">
    <property type="entry name" value="ogt"/>
    <property type="match status" value="1"/>
</dbReference>
<evidence type="ECO:0000256" key="5">
    <source>
        <dbReference type="ARBA" id="ARBA00023204"/>
    </source>
</evidence>
<dbReference type="CDD" id="cd06445">
    <property type="entry name" value="ATase"/>
    <property type="match status" value="1"/>
</dbReference>
<reference evidence="8" key="1">
    <citation type="submission" date="2023-05" db="EMBL/GenBank/DDBJ databases">
        <title>Anaerotaeda fermentans gen. nov., sp. nov., a novel anaerobic planctomycete of the new family within the order Sedimentisphaerales isolated from Taman Peninsula, Russia.</title>
        <authorList>
            <person name="Khomyakova M.A."/>
            <person name="Merkel A.Y."/>
            <person name="Slobodkin A.I."/>
        </authorList>
    </citation>
    <scope>NUCLEOTIDE SEQUENCE</scope>
    <source>
        <strain evidence="8">M17dextr</strain>
    </source>
</reference>
<dbReference type="GO" id="GO:0006281">
    <property type="term" value="P:DNA repair"/>
    <property type="evidence" value="ECO:0007669"/>
    <property type="project" value="UniProtKB-KW"/>
</dbReference>
<keyword evidence="2 8" id="KW-0489">Methyltransferase</keyword>
<evidence type="ECO:0000313" key="9">
    <source>
        <dbReference type="Proteomes" id="UP001431776"/>
    </source>
</evidence>
<evidence type="ECO:0000313" key="8">
    <source>
        <dbReference type="EMBL" id="MDI6448497.1"/>
    </source>
</evidence>
<dbReference type="Pfam" id="PF01035">
    <property type="entry name" value="DNA_binding_1"/>
    <property type="match status" value="1"/>
</dbReference>
<dbReference type="SUPFAM" id="SSF53155">
    <property type="entry name" value="Methylated DNA-protein cysteine methyltransferase domain"/>
    <property type="match status" value="1"/>
</dbReference>
<name>A0AAW6TVL9_9BACT</name>
<dbReference type="SUPFAM" id="SSF46767">
    <property type="entry name" value="Methylated DNA-protein cysteine methyltransferase, C-terminal domain"/>
    <property type="match status" value="1"/>
</dbReference>
<dbReference type="InterPro" id="IPR036388">
    <property type="entry name" value="WH-like_DNA-bd_sf"/>
</dbReference>
<evidence type="ECO:0000256" key="4">
    <source>
        <dbReference type="ARBA" id="ARBA00022763"/>
    </source>
</evidence>
<sequence length="193" mass="20467">MTASMLRYTTFDTPWGCFGLACAGERVCRTILPAPDGATVRTALLAGLERRASHDAVFEKGLARGLQQRVVAYFEGENTDFSTDPAIDLGGLGPFTQALLTACRQIPAGQTQTYAALARSIGRPHGARAAGNALAANPIPLIVPCHRVLRTDGGLGGFSALGGTAVKQRMLLHERSCRFSGERAESCGQLWAH</sequence>
<evidence type="ECO:0000259" key="7">
    <source>
        <dbReference type="Pfam" id="PF01035"/>
    </source>
</evidence>
<comment type="catalytic activity">
    <reaction evidence="1">
        <text>a 4-O-methyl-thymidine in DNA + L-cysteinyl-[protein] = a thymidine in DNA + S-methyl-L-cysteinyl-[protein]</text>
        <dbReference type="Rhea" id="RHEA:53428"/>
        <dbReference type="Rhea" id="RHEA-COMP:10131"/>
        <dbReference type="Rhea" id="RHEA-COMP:10132"/>
        <dbReference type="Rhea" id="RHEA-COMP:13555"/>
        <dbReference type="Rhea" id="RHEA-COMP:13556"/>
        <dbReference type="ChEBI" id="CHEBI:29950"/>
        <dbReference type="ChEBI" id="CHEBI:82612"/>
        <dbReference type="ChEBI" id="CHEBI:137386"/>
        <dbReference type="ChEBI" id="CHEBI:137387"/>
        <dbReference type="EC" id="2.1.1.63"/>
    </reaction>
</comment>
<comment type="catalytic activity">
    <reaction evidence="6">
        <text>a 6-O-methyl-2'-deoxyguanosine in DNA + L-cysteinyl-[protein] = S-methyl-L-cysteinyl-[protein] + a 2'-deoxyguanosine in DNA</text>
        <dbReference type="Rhea" id="RHEA:24000"/>
        <dbReference type="Rhea" id="RHEA-COMP:10131"/>
        <dbReference type="Rhea" id="RHEA-COMP:10132"/>
        <dbReference type="Rhea" id="RHEA-COMP:11367"/>
        <dbReference type="Rhea" id="RHEA-COMP:11368"/>
        <dbReference type="ChEBI" id="CHEBI:29950"/>
        <dbReference type="ChEBI" id="CHEBI:82612"/>
        <dbReference type="ChEBI" id="CHEBI:85445"/>
        <dbReference type="ChEBI" id="CHEBI:85448"/>
        <dbReference type="EC" id="2.1.1.63"/>
    </reaction>
</comment>
<comment type="caution">
    <text evidence="8">The sequence shown here is derived from an EMBL/GenBank/DDBJ whole genome shotgun (WGS) entry which is preliminary data.</text>
</comment>
<evidence type="ECO:0000256" key="6">
    <source>
        <dbReference type="ARBA" id="ARBA00049348"/>
    </source>
</evidence>
<dbReference type="PANTHER" id="PTHR10815:SF13">
    <property type="entry name" value="METHYLATED-DNA--PROTEIN-CYSTEINE METHYLTRANSFERASE"/>
    <property type="match status" value="1"/>
</dbReference>
<dbReference type="PROSITE" id="PS00374">
    <property type="entry name" value="MGMT"/>
    <property type="match status" value="1"/>
</dbReference>
<proteinExistence type="predicted"/>
<dbReference type="PANTHER" id="PTHR10815">
    <property type="entry name" value="METHYLATED-DNA--PROTEIN-CYSTEINE METHYLTRANSFERASE"/>
    <property type="match status" value="1"/>
</dbReference>
<gene>
    <name evidence="8" type="ORF">QJ522_05535</name>
</gene>
<feature type="domain" description="Methylated-DNA-[protein]-cysteine S-methyltransferase DNA binding" evidence="7">
    <location>
        <begin position="94"/>
        <end position="175"/>
    </location>
</feature>
<keyword evidence="5" id="KW-0234">DNA repair</keyword>
<accession>A0AAW6TVL9</accession>
<dbReference type="GO" id="GO:0032259">
    <property type="term" value="P:methylation"/>
    <property type="evidence" value="ECO:0007669"/>
    <property type="project" value="UniProtKB-KW"/>
</dbReference>
<evidence type="ECO:0000256" key="1">
    <source>
        <dbReference type="ARBA" id="ARBA00001286"/>
    </source>
</evidence>
<keyword evidence="9" id="KW-1185">Reference proteome</keyword>
<dbReference type="GO" id="GO:0003908">
    <property type="term" value="F:methylated-DNA-[protein]-cysteine S-methyltransferase activity"/>
    <property type="evidence" value="ECO:0007669"/>
    <property type="project" value="UniProtKB-EC"/>
</dbReference>
<keyword evidence="4" id="KW-0227">DNA damage</keyword>
<dbReference type="RefSeq" id="WP_349243908.1">
    <property type="nucleotide sequence ID" value="NZ_JASCXX010000005.1"/>
</dbReference>
<dbReference type="Gene3D" id="1.10.10.10">
    <property type="entry name" value="Winged helix-like DNA-binding domain superfamily/Winged helix DNA-binding domain"/>
    <property type="match status" value="1"/>
</dbReference>
<dbReference type="InterPro" id="IPR001497">
    <property type="entry name" value="MethylDNA_cys_MeTrfase_AS"/>
</dbReference>
<dbReference type="AlphaFoldDB" id="A0AAW6TVL9"/>
<organism evidence="8 9">
    <name type="scientific">Anaerobaca lacustris</name>
    <dbReference type="NCBI Taxonomy" id="3044600"/>
    <lineage>
        <taxon>Bacteria</taxon>
        <taxon>Pseudomonadati</taxon>
        <taxon>Planctomycetota</taxon>
        <taxon>Phycisphaerae</taxon>
        <taxon>Sedimentisphaerales</taxon>
        <taxon>Anaerobacaceae</taxon>
        <taxon>Anaerobaca</taxon>
    </lineage>
</organism>